<dbReference type="InterPro" id="IPR036388">
    <property type="entry name" value="WH-like_DNA-bd_sf"/>
</dbReference>
<keyword evidence="6" id="KW-0472">Membrane</keyword>
<dbReference type="PANTHER" id="PTHR13179">
    <property type="entry name" value="DEP DOMAIN CONTAINING PROTEIN 5"/>
    <property type="match status" value="1"/>
</dbReference>
<feature type="compositionally biased region" description="Low complexity" evidence="7">
    <location>
        <begin position="1"/>
        <end position="18"/>
    </location>
</feature>
<dbReference type="FunCoup" id="A0A3N4KI36">
    <property type="interactions" value="637"/>
</dbReference>
<reference evidence="9 10" key="1">
    <citation type="journal article" date="2018" name="Nat. Ecol. Evol.">
        <title>Pezizomycetes genomes reveal the molecular basis of ectomycorrhizal truffle lifestyle.</title>
        <authorList>
            <person name="Murat C."/>
            <person name="Payen T."/>
            <person name="Noel B."/>
            <person name="Kuo A."/>
            <person name="Morin E."/>
            <person name="Chen J."/>
            <person name="Kohler A."/>
            <person name="Krizsan K."/>
            <person name="Balestrini R."/>
            <person name="Da Silva C."/>
            <person name="Montanini B."/>
            <person name="Hainaut M."/>
            <person name="Levati E."/>
            <person name="Barry K.W."/>
            <person name="Belfiori B."/>
            <person name="Cichocki N."/>
            <person name="Clum A."/>
            <person name="Dockter R.B."/>
            <person name="Fauchery L."/>
            <person name="Guy J."/>
            <person name="Iotti M."/>
            <person name="Le Tacon F."/>
            <person name="Lindquist E.A."/>
            <person name="Lipzen A."/>
            <person name="Malagnac F."/>
            <person name="Mello A."/>
            <person name="Molinier V."/>
            <person name="Miyauchi S."/>
            <person name="Poulain J."/>
            <person name="Riccioni C."/>
            <person name="Rubini A."/>
            <person name="Sitrit Y."/>
            <person name="Splivallo R."/>
            <person name="Traeger S."/>
            <person name="Wang M."/>
            <person name="Zifcakova L."/>
            <person name="Wipf D."/>
            <person name="Zambonelli A."/>
            <person name="Paolocci F."/>
            <person name="Nowrousian M."/>
            <person name="Ottonello S."/>
            <person name="Baldrian P."/>
            <person name="Spatafora J.W."/>
            <person name="Henrissat B."/>
            <person name="Nagy L.G."/>
            <person name="Aury J.M."/>
            <person name="Wincker P."/>
            <person name="Grigoriev I.V."/>
            <person name="Bonfante P."/>
            <person name="Martin F.M."/>
        </authorList>
    </citation>
    <scope>NUCLEOTIDE SEQUENCE [LARGE SCALE GENOMIC DNA]</scope>
    <source>
        <strain evidence="9 10">CCBAS932</strain>
    </source>
</reference>
<dbReference type="InterPro" id="IPR057068">
    <property type="entry name" value="IML1_N_fung"/>
</dbReference>
<evidence type="ECO:0000313" key="9">
    <source>
        <dbReference type="EMBL" id="RPB10227.1"/>
    </source>
</evidence>
<gene>
    <name evidence="9" type="ORF">P167DRAFT_607294</name>
</gene>
<dbReference type="GO" id="GO:0035556">
    <property type="term" value="P:intracellular signal transduction"/>
    <property type="evidence" value="ECO:0007669"/>
    <property type="project" value="InterPro"/>
</dbReference>
<feature type="compositionally biased region" description="Polar residues" evidence="7">
    <location>
        <begin position="1531"/>
        <end position="1554"/>
    </location>
</feature>
<evidence type="ECO:0000259" key="8">
    <source>
        <dbReference type="PROSITE" id="PS50186"/>
    </source>
</evidence>
<dbReference type="Pfam" id="PF12257">
    <property type="entry name" value="IML1"/>
    <property type="match status" value="1"/>
</dbReference>
<dbReference type="OrthoDB" id="39497at2759"/>
<feature type="compositionally biased region" description="Pro residues" evidence="7">
    <location>
        <begin position="858"/>
        <end position="873"/>
    </location>
</feature>
<dbReference type="InterPro" id="IPR048255">
    <property type="entry name" value="IML1_N"/>
</dbReference>
<dbReference type="Proteomes" id="UP000277580">
    <property type="component" value="Unassembled WGS sequence"/>
</dbReference>
<dbReference type="PROSITE" id="PS50186">
    <property type="entry name" value="DEP"/>
    <property type="match status" value="1"/>
</dbReference>
<feature type="region of interest" description="Disordered" evidence="7">
    <location>
        <begin position="98"/>
        <end position="118"/>
    </location>
</feature>
<dbReference type="GO" id="GO:0005774">
    <property type="term" value="C:vacuolar membrane"/>
    <property type="evidence" value="ECO:0007669"/>
    <property type="project" value="UniProtKB-SubCell"/>
</dbReference>
<dbReference type="SUPFAM" id="SSF46785">
    <property type="entry name" value="Winged helix' DNA-binding domain"/>
    <property type="match status" value="1"/>
</dbReference>
<evidence type="ECO:0000256" key="7">
    <source>
        <dbReference type="SAM" id="MobiDB-lite"/>
    </source>
</evidence>
<dbReference type="Pfam" id="PF00610">
    <property type="entry name" value="DEP"/>
    <property type="match status" value="1"/>
</dbReference>
<protein>
    <recommendedName>
        <fullName evidence="3">Vacuolar membrane-associated protein IML1</fullName>
    </recommendedName>
    <alternativeName>
        <fullName evidence="4">Vacuolar membrane-associated protein iml1</fullName>
    </alternativeName>
</protein>
<feature type="compositionally biased region" description="Low complexity" evidence="7">
    <location>
        <begin position="409"/>
        <end position="424"/>
    </location>
</feature>
<dbReference type="EMBL" id="ML119144">
    <property type="protein sequence ID" value="RPB10227.1"/>
    <property type="molecule type" value="Genomic_DNA"/>
</dbReference>
<dbReference type="Pfam" id="PF24438">
    <property type="entry name" value="IML1_N_fung"/>
    <property type="match status" value="1"/>
</dbReference>
<evidence type="ECO:0000256" key="4">
    <source>
        <dbReference type="ARBA" id="ARBA00021881"/>
    </source>
</evidence>
<feature type="compositionally biased region" description="Polar residues" evidence="7">
    <location>
        <begin position="443"/>
        <end position="452"/>
    </location>
</feature>
<accession>A0A3N4KI36</accession>
<dbReference type="STRING" id="1392247.A0A3N4KI36"/>
<proteinExistence type="inferred from homology"/>
<keyword evidence="5" id="KW-0926">Vacuole</keyword>
<feature type="region of interest" description="Disordered" evidence="7">
    <location>
        <begin position="401"/>
        <end position="467"/>
    </location>
</feature>
<organism evidence="9 10">
    <name type="scientific">Morchella conica CCBAS932</name>
    <dbReference type="NCBI Taxonomy" id="1392247"/>
    <lineage>
        <taxon>Eukaryota</taxon>
        <taxon>Fungi</taxon>
        <taxon>Dikarya</taxon>
        <taxon>Ascomycota</taxon>
        <taxon>Pezizomycotina</taxon>
        <taxon>Pezizomycetes</taxon>
        <taxon>Pezizales</taxon>
        <taxon>Morchellaceae</taxon>
        <taxon>Morchella</taxon>
    </lineage>
</organism>
<name>A0A3N4KI36_9PEZI</name>
<evidence type="ECO:0000256" key="6">
    <source>
        <dbReference type="ARBA" id="ARBA00023136"/>
    </source>
</evidence>
<evidence type="ECO:0000256" key="1">
    <source>
        <dbReference type="ARBA" id="ARBA00004148"/>
    </source>
</evidence>
<feature type="region of interest" description="Disordered" evidence="7">
    <location>
        <begin position="1520"/>
        <end position="1561"/>
    </location>
</feature>
<dbReference type="SMART" id="SM00049">
    <property type="entry name" value="DEP"/>
    <property type="match status" value="1"/>
</dbReference>
<dbReference type="PANTHER" id="PTHR13179:SF8">
    <property type="entry name" value="GATOR COMPLEX PROTEIN DEPDC5"/>
    <property type="match status" value="1"/>
</dbReference>
<dbReference type="GO" id="GO:0010508">
    <property type="term" value="P:positive regulation of autophagy"/>
    <property type="evidence" value="ECO:0007669"/>
    <property type="project" value="TreeGrafter"/>
</dbReference>
<dbReference type="GO" id="GO:0005096">
    <property type="term" value="F:GTPase activator activity"/>
    <property type="evidence" value="ECO:0007669"/>
    <property type="project" value="InterPro"/>
</dbReference>
<comment type="subcellular location">
    <subcellularLocation>
        <location evidence="1">Vacuole membrane</location>
        <topology evidence="1">Peripheral membrane protein</topology>
    </subcellularLocation>
</comment>
<evidence type="ECO:0000256" key="3">
    <source>
        <dbReference type="ARBA" id="ARBA00018529"/>
    </source>
</evidence>
<comment type="similarity">
    <text evidence="2">Belongs to the IML1 family.</text>
</comment>
<dbReference type="CDD" id="cd04449">
    <property type="entry name" value="DEP_DEPDC5-like"/>
    <property type="match status" value="1"/>
</dbReference>
<dbReference type="GO" id="GO:1904262">
    <property type="term" value="P:negative regulation of TORC1 signaling"/>
    <property type="evidence" value="ECO:0007669"/>
    <property type="project" value="TreeGrafter"/>
</dbReference>
<dbReference type="InterPro" id="IPR027244">
    <property type="entry name" value="IML1"/>
</dbReference>
<evidence type="ECO:0000256" key="2">
    <source>
        <dbReference type="ARBA" id="ARBA00005643"/>
    </source>
</evidence>
<feature type="region of interest" description="Disordered" evidence="7">
    <location>
        <begin position="937"/>
        <end position="1012"/>
    </location>
</feature>
<feature type="region of interest" description="Disordered" evidence="7">
    <location>
        <begin position="1"/>
        <end position="29"/>
    </location>
</feature>
<sequence>MSTTTNLHPPHSSSSHMPPATPTPGAQTSRQMTLWIHDPDANPTLSRQDAILNYELFAPGIAKPGDIAEVRLLPGNHTGDDVPTAGGIGVAAENMERKRSVSNNGCGEGTERGFPMQPKNDRGEKRFLFVVRKLTAEQRSKPNMQISLANHVANLFGFPSRATVIVSIVEKEHHEASHIEIYFRDQYISRSDMWRMSTALLTDTCPYNAQKLLFIQSVRGTVGNIWVRGEKVQSAYFSPHTVPIFRSESAHYVLFVQMSREMWHFDTDDGGEGDQGLDTGGAGAGVGVGGEIVFNKLVNGFLPELFKRWKRINAHHLVSIVLFTRVVYEHGEPVGILNGGKESEEFLGTPGGIGIGEGRRYRDFYRVVVSSMASADWTIILHRLKREFTVFLRDVLVQPVEDDEPSPDADSTPISTSAISTAVSRPGTPAAFPPQITEMLRPASSSTNSQPSPRIPPQKEAPKPKERKTIIAGRPSAAIHGNILEAINLATFQFSQDYVDRDLVRTGISVVIITPGTGHFEVDYDMLKATTDGLIMNGMGVDLVCLSKVPLHTVPLFKYRNPSPRPAPTPHEYQDDKPKFLGVSPPKVTIGSQNSSIPPQPPIQPQPPQLGEWVFAVPHWIDISFWSAASEKKVKKKNNLTGKFEKKKDTIKTKPKSHGFKPRCKMYELQMMGVMETEVSEISVPFIHESPFWQPWPTPIKSPDVDEIGPGTSIAAGKGKGKVIYSKDAFKWMDDYDEAVFAPLPKLRELEKAARERKLGSRESDDKKLRLKLEEDPMVLGTSFHGEAQRGQLASLAASGFFDRKMKAERQPADLDSPIEARENDVMPHHTAQPQMATIVEATHVGPTTLHDMTVIPQPQPPQPQSQPQPQPQPGSGGILGKPTRLVRNISFGFKWGAAKATAKTGLVGTETTSGTGLFSNPGGGVMVTRGFDTGESSILAPPKSPLSPRMSDHGSSAGAPSPEKLGWGSRPISIKNNAISSLEAASRERERRRSFAGSPLEGRGGGGGNMDILKAASMQRRDRPATDIAANQDKMAVIPTVSPTSALAPWVQVLNPSNPKKNPPSVVNQFRRWHHVFPKPLKISTVKWKSLCSPAALPLTTEHFPTAEQLRDEYQENPYVICQNEIDEPEDSVGNNREELVRAMIGQRLAQGFQIVVGTSVKAATGGGGDTNIYEPSYMVKAGSSCFMSLGSQIHQLICDEEYNVEVKRYVRKPMTAIPGSGLVGAGASNEYISYMKTIMSDKYLPVKASFKLPITEYNWNYVDQYIGGYEDSLTEQLRYWRARFVLIPNDPPESARKSGMFNRPGRHDQGQQEHITELNDEEIRLEGIKKLTQLFQRNRYIPPEERQYSSKSKGKEKDPLQILYKTFDPSVVVAQELESLPPAENNNMRRSQLLSTEQFDKKTLDIPGVAQELQGPRGVRLENRRWHLRYHTNCFVGDEMVTWILENFKEVCTRAEAEDIGARLFKAGLFQHVDKRHEFRDGNYFYRIAEQYAIHAPRPTSKGTGWFGGFNTKSVPATPSSVKDENISPLRSRSNTMTTDDSSEGSYTSGFRTPTPVPKKKAEVELSKVMKYDVDPGKKSYRKEIINLHYDRLHNPDNCYHIRIDWMNTTSKLIEDSLTSWARTVDRYGLKLVEAPIDEVSTIPIRNPFRSPYVVKFSFPPPQAPPSPQHPPLFTQPSSPTVENMEMSTILTPFPPPPPPPANNDPHFYHKAALKKFGFVLDIESARNFPADVKVKYSWGVPNYRWSQYIHKTGSLFVQINDEGHFLMMANRSYSTRVNRITPPSGPSPPPEVTPEVLVADFESFCNEPETLKKFFKSVVISSKNVITYDDASLGAMSASMSSSRVLPSQFPRIEPPVFPAQLASPVLGPLGAGSPTTGASTVHGIGRSSMGLQSGLQSGRSSIADVPEDFHLSLRYT</sequence>
<dbReference type="GO" id="GO:1990130">
    <property type="term" value="C:GATOR1 complex"/>
    <property type="evidence" value="ECO:0007669"/>
    <property type="project" value="TreeGrafter"/>
</dbReference>
<dbReference type="Gene3D" id="1.10.10.10">
    <property type="entry name" value="Winged helix-like DNA-binding domain superfamily/Winged helix DNA-binding domain"/>
    <property type="match status" value="1"/>
</dbReference>
<dbReference type="InterPro" id="IPR036390">
    <property type="entry name" value="WH_DNA-bd_sf"/>
</dbReference>
<dbReference type="InParanoid" id="A0A3N4KI36"/>
<keyword evidence="10" id="KW-1185">Reference proteome</keyword>
<evidence type="ECO:0000256" key="5">
    <source>
        <dbReference type="ARBA" id="ARBA00022554"/>
    </source>
</evidence>
<dbReference type="InterPro" id="IPR000591">
    <property type="entry name" value="DEP_dom"/>
</dbReference>
<feature type="domain" description="DEP" evidence="8">
    <location>
        <begin position="1417"/>
        <end position="1492"/>
    </location>
</feature>
<evidence type="ECO:0000313" key="10">
    <source>
        <dbReference type="Proteomes" id="UP000277580"/>
    </source>
</evidence>
<feature type="region of interest" description="Disordered" evidence="7">
    <location>
        <begin position="851"/>
        <end position="883"/>
    </location>
</feature>